<dbReference type="CDD" id="cd00075">
    <property type="entry name" value="HATPase"/>
    <property type="match status" value="1"/>
</dbReference>
<name>A0A5J5I5H2_9BACI</name>
<evidence type="ECO:0000256" key="7">
    <source>
        <dbReference type="ARBA" id="ARBA00022840"/>
    </source>
</evidence>
<keyword evidence="5" id="KW-0547">Nucleotide-binding</keyword>
<dbReference type="SUPFAM" id="SSF55785">
    <property type="entry name" value="PYP-like sensor domain (PAS domain)"/>
    <property type="match status" value="1"/>
</dbReference>
<dbReference type="InterPro" id="IPR000014">
    <property type="entry name" value="PAS"/>
</dbReference>
<dbReference type="Gene3D" id="3.30.450.40">
    <property type="match status" value="1"/>
</dbReference>
<dbReference type="InterPro" id="IPR003594">
    <property type="entry name" value="HATPase_dom"/>
</dbReference>
<dbReference type="PANTHER" id="PTHR43065">
    <property type="entry name" value="SENSOR HISTIDINE KINASE"/>
    <property type="match status" value="1"/>
</dbReference>
<proteinExistence type="predicted"/>
<evidence type="ECO:0000256" key="4">
    <source>
        <dbReference type="ARBA" id="ARBA00022679"/>
    </source>
</evidence>
<dbReference type="NCBIfam" id="TIGR00229">
    <property type="entry name" value="sensory_box"/>
    <property type="match status" value="1"/>
</dbReference>
<dbReference type="Gene3D" id="1.10.287.130">
    <property type="match status" value="1"/>
</dbReference>
<organism evidence="11 12">
    <name type="scientific">Niallia endozanthoxylica</name>
    <dbReference type="NCBI Taxonomy" id="2036016"/>
    <lineage>
        <taxon>Bacteria</taxon>
        <taxon>Bacillati</taxon>
        <taxon>Bacillota</taxon>
        <taxon>Bacilli</taxon>
        <taxon>Bacillales</taxon>
        <taxon>Bacillaceae</taxon>
        <taxon>Niallia</taxon>
    </lineage>
</organism>
<evidence type="ECO:0000259" key="10">
    <source>
        <dbReference type="PROSITE" id="PS50113"/>
    </source>
</evidence>
<dbReference type="Gene3D" id="3.30.450.20">
    <property type="entry name" value="PAS domain"/>
    <property type="match status" value="1"/>
</dbReference>
<dbReference type="EMBL" id="VYKL01000009">
    <property type="protein sequence ID" value="KAA9029097.1"/>
    <property type="molecule type" value="Genomic_DNA"/>
</dbReference>
<keyword evidence="12" id="KW-1185">Reference proteome</keyword>
<evidence type="ECO:0000313" key="12">
    <source>
        <dbReference type="Proteomes" id="UP000326671"/>
    </source>
</evidence>
<evidence type="ECO:0000256" key="2">
    <source>
        <dbReference type="ARBA" id="ARBA00012438"/>
    </source>
</evidence>
<feature type="domain" description="Histidine kinase" evidence="9">
    <location>
        <begin position="329"/>
        <end position="530"/>
    </location>
</feature>
<evidence type="ECO:0000313" key="11">
    <source>
        <dbReference type="EMBL" id="KAA9029097.1"/>
    </source>
</evidence>
<sequence>MLKQDASIVIQAKERCKEYGLDPSSLPTFSQCLSSDAYAKKIKTYSDILDMVKFFMNKFLSSFEGVPFLVVVTDDEGHILRFEGDSTVLDTVNQLGIKEGVRYIEKDMGVNAVSLALRYDRPIQLAGEDHYCQVYQNTACYSVPFRYKGNNKPLGTISLLTHIPYDNPLLLMLLHTVVDSIERELLVQEKNKKLFILNQGLLQTSYQAVIVTDAQGDIIDCNENGKQLVKLMSSKRSDGNLSSIFYAEKIGSYFSNVHSDKQEITGIEVSIDIDGTLHYFLLDVIPIFDDGHSLIYIVGSLRDISEMKSAEAYLRNSEKLSVVGQMAAGVAHEIRNPLTTVKGLLQLSKDQFQSEHYNLIMSEIDRMNFIVSELLVLGKPQAVHYSEVEFISILDDVLKLFEGQAVMNGITITRDIKSSGRIYCDPNQIKQVFINILKNAAEAMPYGGKIHIIVDREGSEQLIRFVDNGEGIPEDVLNKIGQPFCTTKKDGNGLGIMMTKKMIDSHNGKIQFNSQVQSGTTVDIHLPLPHL</sequence>
<dbReference type="GO" id="GO:0000155">
    <property type="term" value="F:phosphorelay sensor kinase activity"/>
    <property type="evidence" value="ECO:0007669"/>
    <property type="project" value="InterPro"/>
</dbReference>
<reference evidence="11 12" key="1">
    <citation type="submission" date="2019-09" db="EMBL/GenBank/DDBJ databases">
        <title>Whole genome sequences of isolates from the Mars Exploration Rovers.</title>
        <authorList>
            <person name="Seuylemezian A."/>
            <person name="Vaishampayan P."/>
        </authorList>
    </citation>
    <scope>NUCLEOTIDE SEQUENCE [LARGE SCALE GENOMIC DNA]</scope>
    <source>
        <strain evidence="11 12">MER_TA_151</strain>
    </source>
</reference>
<dbReference type="InterPro" id="IPR004358">
    <property type="entry name" value="Sig_transdc_His_kin-like_C"/>
</dbReference>
<dbReference type="Pfam" id="PF02518">
    <property type="entry name" value="HATPase_c"/>
    <property type="match status" value="1"/>
</dbReference>
<dbReference type="PROSITE" id="PS50109">
    <property type="entry name" value="HIS_KIN"/>
    <property type="match status" value="1"/>
</dbReference>
<dbReference type="Pfam" id="PF00512">
    <property type="entry name" value="HisKA"/>
    <property type="match status" value="1"/>
</dbReference>
<feature type="domain" description="PAC" evidence="10">
    <location>
        <begin position="260"/>
        <end position="316"/>
    </location>
</feature>
<comment type="catalytic activity">
    <reaction evidence="1">
        <text>ATP + protein L-histidine = ADP + protein N-phospho-L-histidine.</text>
        <dbReference type="EC" id="2.7.13.3"/>
    </reaction>
</comment>
<evidence type="ECO:0000256" key="8">
    <source>
        <dbReference type="ARBA" id="ARBA00023012"/>
    </source>
</evidence>
<evidence type="ECO:0000256" key="3">
    <source>
        <dbReference type="ARBA" id="ARBA00022553"/>
    </source>
</evidence>
<dbReference type="InterPro" id="IPR035965">
    <property type="entry name" value="PAS-like_dom_sf"/>
</dbReference>
<dbReference type="PROSITE" id="PS50113">
    <property type="entry name" value="PAC"/>
    <property type="match status" value="1"/>
</dbReference>
<dbReference type="InterPro" id="IPR000700">
    <property type="entry name" value="PAS-assoc_C"/>
</dbReference>
<dbReference type="AlphaFoldDB" id="A0A5J5I5H2"/>
<accession>A0A5J5I5H2</accession>
<dbReference type="SMART" id="SM00387">
    <property type="entry name" value="HATPase_c"/>
    <property type="match status" value="1"/>
</dbReference>
<dbReference type="GO" id="GO:0005524">
    <property type="term" value="F:ATP binding"/>
    <property type="evidence" value="ECO:0007669"/>
    <property type="project" value="UniProtKB-KW"/>
</dbReference>
<gene>
    <name evidence="11" type="ORF">F4V44_03265</name>
</gene>
<dbReference type="Gene3D" id="3.30.565.10">
    <property type="entry name" value="Histidine kinase-like ATPase, C-terminal domain"/>
    <property type="match status" value="1"/>
</dbReference>
<dbReference type="SUPFAM" id="SSF47384">
    <property type="entry name" value="Homodimeric domain of signal transducing histidine kinase"/>
    <property type="match status" value="1"/>
</dbReference>
<dbReference type="CDD" id="cd00130">
    <property type="entry name" value="PAS"/>
    <property type="match status" value="1"/>
</dbReference>
<evidence type="ECO:0000259" key="9">
    <source>
        <dbReference type="PROSITE" id="PS50109"/>
    </source>
</evidence>
<dbReference type="InterPro" id="IPR029016">
    <property type="entry name" value="GAF-like_dom_sf"/>
</dbReference>
<keyword evidence="4" id="KW-0808">Transferase</keyword>
<dbReference type="PANTHER" id="PTHR43065:SF34">
    <property type="entry name" value="SPORULATION KINASE A"/>
    <property type="match status" value="1"/>
</dbReference>
<keyword evidence="6" id="KW-0418">Kinase</keyword>
<dbReference type="EC" id="2.7.13.3" evidence="2"/>
<comment type="caution">
    <text evidence="11">The sequence shown here is derived from an EMBL/GenBank/DDBJ whole genome shotgun (WGS) entry which is preliminary data.</text>
</comment>
<dbReference type="InterPro" id="IPR036890">
    <property type="entry name" value="HATPase_C_sf"/>
</dbReference>
<dbReference type="InterPro" id="IPR005467">
    <property type="entry name" value="His_kinase_dom"/>
</dbReference>
<keyword evidence="3" id="KW-0597">Phosphoprotein</keyword>
<dbReference type="RefSeq" id="WP_150438562.1">
    <property type="nucleotide sequence ID" value="NZ_VYKL01000009.1"/>
</dbReference>
<protein>
    <recommendedName>
        <fullName evidence="2">histidine kinase</fullName>
        <ecNumber evidence="2">2.7.13.3</ecNumber>
    </recommendedName>
</protein>
<dbReference type="OrthoDB" id="9784397at2"/>
<evidence type="ECO:0000256" key="6">
    <source>
        <dbReference type="ARBA" id="ARBA00022777"/>
    </source>
</evidence>
<dbReference type="PRINTS" id="PR00344">
    <property type="entry name" value="BCTRLSENSOR"/>
</dbReference>
<keyword evidence="8" id="KW-0902">Two-component regulatory system</keyword>
<dbReference type="Pfam" id="PF13426">
    <property type="entry name" value="PAS_9"/>
    <property type="match status" value="1"/>
</dbReference>
<keyword evidence="7" id="KW-0067">ATP-binding</keyword>
<dbReference type="SMART" id="SM00388">
    <property type="entry name" value="HisKA"/>
    <property type="match status" value="1"/>
</dbReference>
<evidence type="ECO:0000256" key="5">
    <source>
        <dbReference type="ARBA" id="ARBA00022741"/>
    </source>
</evidence>
<dbReference type="CDD" id="cd00082">
    <property type="entry name" value="HisKA"/>
    <property type="match status" value="1"/>
</dbReference>
<dbReference type="InterPro" id="IPR036097">
    <property type="entry name" value="HisK_dim/P_sf"/>
</dbReference>
<dbReference type="Proteomes" id="UP000326671">
    <property type="component" value="Unassembled WGS sequence"/>
</dbReference>
<dbReference type="SUPFAM" id="SSF55874">
    <property type="entry name" value="ATPase domain of HSP90 chaperone/DNA topoisomerase II/histidine kinase"/>
    <property type="match status" value="1"/>
</dbReference>
<evidence type="ECO:0000256" key="1">
    <source>
        <dbReference type="ARBA" id="ARBA00000085"/>
    </source>
</evidence>
<dbReference type="InterPro" id="IPR003661">
    <property type="entry name" value="HisK_dim/P_dom"/>
</dbReference>